<organism evidence="8 9">
    <name type="scientific">Hyalangium rubrum</name>
    <dbReference type="NCBI Taxonomy" id="3103134"/>
    <lineage>
        <taxon>Bacteria</taxon>
        <taxon>Pseudomonadati</taxon>
        <taxon>Myxococcota</taxon>
        <taxon>Myxococcia</taxon>
        <taxon>Myxococcales</taxon>
        <taxon>Cystobacterineae</taxon>
        <taxon>Archangiaceae</taxon>
        <taxon>Hyalangium</taxon>
    </lineage>
</organism>
<evidence type="ECO:0000256" key="5">
    <source>
        <dbReference type="ARBA" id="ARBA00022989"/>
    </source>
</evidence>
<dbReference type="InterPro" id="IPR032808">
    <property type="entry name" value="DoxX"/>
</dbReference>
<evidence type="ECO:0000256" key="6">
    <source>
        <dbReference type="ARBA" id="ARBA00023136"/>
    </source>
</evidence>
<keyword evidence="5 7" id="KW-1133">Transmembrane helix</keyword>
<dbReference type="Proteomes" id="UP001291309">
    <property type="component" value="Unassembled WGS sequence"/>
</dbReference>
<protein>
    <submittedName>
        <fullName evidence="8">DoxX family protein</fullName>
    </submittedName>
</protein>
<keyword evidence="9" id="KW-1185">Reference proteome</keyword>
<feature type="transmembrane region" description="Helical" evidence="7">
    <location>
        <begin position="51"/>
        <end position="71"/>
    </location>
</feature>
<reference evidence="8 9" key="1">
    <citation type="submission" date="2023-12" db="EMBL/GenBank/DDBJ databases">
        <title>the genome sequence of Hyalangium sp. s54d21.</title>
        <authorList>
            <person name="Zhang X."/>
        </authorList>
    </citation>
    <scope>NUCLEOTIDE SEQUENCE [LARGE SCALE GENOMIC DNA]</scope>
    <source>
        <strain evidence="9">s54d21</strain>
    </source>
</reference>
<evidence type="ECO:0000256" key="2">
    <source>
        <dbReference type="ARBA" id="ARBA00006679"/>
    </source>
</evidence>
<keyword evidence="4 7" id="KW-0812">Transmembrane</keyword>
<dbReference type="Pfam" id="PF07681">
    <property type="entry name" value="DoxX"/>
    <property type="match status" value="1"/>
</dbReference>
<dbReference type="PANTHER" id="PTHR33452:SF4">
    <property type="entry name" value="BLL4328 PROTEIN"/>
    <property type="match status" value="1"/>
</dbReference>
<proteinExistence type="inferred from homology"/>
<dbReference type="RefSeq" id="WP_321548176.1">
    <property type="nucleotide sequence ID" value="NZ_JAXIVS010000008.1"/>
</dbReference>
<evidence type="ECO:0000256" key="4">
    <source>
        <dbReference type="ARBA" id="ARBA00022692"/>
    </source>
</evidence>
<evidence type="ECO:0000256" key="1">
    <source>
        <dbReference type="ARBA" id="ARBA00004651"/>
    </source>
</evidence>
<name>A0ABU5H9K1_9BACT</name>
<evidence type="ECO:0000256" key="3">
    <source>
        <dbReference type="ARBA" id="ARBA00022475"/>
    </source>
</evidence>
<evidence type="ECO:0000313" key="9">
    <source>
        <dbReference type="Proteomes" id="UP001291309"/>
    </source>
</evidence>
<gene>
    <name evidence="8" type="ORF">SYV04_23865</name>
</gene>
<keyword evidence="3" id="KW-1003">Cell membrane</keyword>
<keyword evidence="6 7" id="KW-0472">Membrane</keyword>
<accession>A0ABU5H9K1</accession>
<feature type="transmembrane region" description="Helical" evidence="7">
    <location>
        <begin position="109"/>
        <end position="129"/>
    </location>
</feature>
<dbReference type="InterPro" id="IPR051907">
    <property type="entry name" value="DoxX-like_oxidoreductase"/>
</dbReference>
<comment type="subcellular location">
    <subcellularLocation>
        <location evidence="1">Cell membrane</location>
        <topology evidence="1">Multi-pass membrane protein</topology>
    </subcellularLocation>
</comment>
<evidence type="ECO:0000256" key="7">
    <source>
        <dbReference type="SAM" id="Phobius"/>
    </source>
</evidence>
<dbReference type="EMBL" id="JAXIVS010000008">
    <property type="protein sequence ID" value="MDY7229452.1"/>
    <property type="molecule type" value="Genomic_DNA"/>
</dbReference>
<comment type="caution">
    <text evidence="8">The sequence shown here is derived from an EMBL/GenBank/DDBJ whole genome shotgun (WGS) entry which is preliminary data.</text>
</comment>
<dbReference type="PANTHER" id="PTHR33452">
    <property type="entry name" value="OXIDOREDUCTASE CATD-RELATED"/>
    <property type="match status" value="1"/>
</dbReference>
<sequence>MSRLTERWSSWTPYVLSILRIIAGFLFLQYGTTKLFAFPGAVMPGGGTAPLASLAGFAGAMEFVGGTLLLVGLFTRPVAFLVSGEMAVAYFMGHAGQGFWPVLNGGAPAVFYCFLWLYISAAGPGPWSLDALLRRKPGTASAT</sequence>
<evidence type="ECO:0000313" key="8">
    <source>
        <dbReference type="EMBL" id="MDY7229452.1"/>
    </source>
</evidence>
<comment type="similarity">
    <text evidence="2">Belongs to the DoxX family.</text>
</comment>